<feature type="active site" evidence="1">
    <location>
        <position position="131"/>
    </location>
</feature>
<dbReference type="Pfam" id="PF02661">
    <property type="entry name" value="Fic"/>
    <property type="match status" value="1"/>
</dbReference>
<name>A0A3G2HSJ3_9BURK</name>
<dbReference type="SUPFAM" id="SSF140931">
    <property type="entry name" value="Fic-like"/>
    <property type="match status" value="1"/>
</dbReference>
<sequence>MAIDFTPQSGQTPVDEDEKAGLIPRHISTIAELNEWEAVNIQAALQWLGRQRQLDVLNEVFCRRLHKEMFKDTWRWAGEFRRSDKNIGCDWLQVSTRLRQLMGNTAYWIDAQTYDVDEIAARFHHLLVSIHPFPNGNGRHAREMANALLHQLGHRPFTWGGGRPLGSASNARTQYIEALRAADQGDYAALLAFVRS</sequence>
<dbReference type="Proteomes" id="UP000268070">
    <property type="component" value="Chromosome"/>
</dbReference>
<evidence type="ECO:0000256" key="1">
    <source>
        <dbReference type="PIRSR" id="PIRSR640198-1"/>
    </source>
</evidence>
<dbReference type="PANTHER" id="PTHR13504:SF39">
    <property type="entry name" value="CELL FILAMENTATION PROTEIN"/>
    <property type="match status" value="1"/>
</dbReference>
<dbReference type="KEGG" id="aaqu:D3M96_05900"/>
<dbReference type="EMBL" id="CP032153">
    <property type="protein sequence ID" value="AYN20102.1"/>
    <property type="molecule type" value="Genomic_DNA"/>
</dbReference>
<proteinExistence type="predicted"/>
<dbReference type="PROSITE" id="PS51459">
    <property type="entry name" value="FIDO"/>
    <property type="match status" value="1"/>
</dbReference>
<organism evidence="3 4">
    <name type="scientific">Alcaligenes aquatilis</name>
    <dbReference type="NCBI Taxonomy" id="323284"/>
    <lineage>
        <taxon>Bacteria</taxon>
        <taxon>Pseudomonadati</taxon>
        <taxon>Pseudomonadota</taxon>
        <taxon>Betaproteobacteria</taxon>
        <taxon>Burkholderiales</taxon>
        <taxon>Alcaligenaceae</taxon>
        <taxon>Alcaligenes</taxon>
    </lineage>
</organism>
<reference evidence="3 4" key="1">
    <citation type="submission" date="2018-09" db="EMBL/GenBank/DDBJ databases">
        <title>Complete genome sequence of the hydrocarbonoclastic bacterium Alcaligenes aquatilis QD168, isolated from a crude-oil polluted marine sediment of Central Chile.</title>
        <authorList>
            <person name="Duran R.E."/>
            <person name="Barra B."/>
            <person name="Salva-Serra F."/>
            <person name="Mendez V."/>
            <person name="Moore E.R.B."/>
            <person name="Seeger M."/>
        </authorList>
    </citation>
    <scope>NUCLEOTIDE SEQUENCE [LARGE SCALE GENOMIC DNA]</scope>
    <source>
        <strain evidence="3 4">QD168</strain>
    </source>
</reference>
<dbReference type="InterPro" id="IPR003812">
    <property type="entry name" value="Fido"/>
</dbReference>
<dbReference type="NCBIfam" id="TIGR02613">
    <property type="entry name" value="mob_myst_B"/>
    <property type="match status" value="1"/>
</dbReference>
<dbReference type="RefSeq" id="WP_121738351.1">
    <property type="nucleotide sequence ID" value="NZ_CP032153.1"/>
</dbReference>
<accession>A0A3G2HSJ3</accession>
<dbReference type="InterPro" id="IPR036597">
    <property type="entry name" value="Fido-like_dom_sf"/>
</dbReference>
<evidence type="ECO:0000313" key="3">
    <source>
        <dbReference type="EMBL" id="AYN20102.1"/>
    </source>
</evidence>
<dbReference type="InterPro" id="IPR013436">
    <property type="entry name" value="Mobile_mystery_prot_B"/>
</dbReference>
<dbReference type="InterPro" id="IPR040198">
    <property type="entry name" value="Fido_containing"/>
</dbReference>
<dbReference type="OrthoDB" id="9813719at2"/>
<evidence type="ECO:0000259" key="2">
    <source>
        <dbReference type="PROSITE" id="PS51459"/>
    </source>
</evidence>
<dbReference type="AlphaFoldDB" id="A0A3G2HSJ3"/>
<evidence type="ECO:0000313" key="4">
    <source>
        <dbReference type="Proteomes" id="UP000268070"/>
    </source>
</evidence>
<protein>
    <submittedName>
        <fullName evidence="3">Mobile mystery protein B</fullName>
    </submittedName>
</protein>
<feature type="domain" description="Fido" evidence="2">
    <location>
        <begin position="57"/>
        <end position="196"/>
    </location>
</feature>
<dbReference type="Gene3D" id="1.10.3290.10">
    <property type="entry name" value="Fido-like domain"/>
    <property type="match status" value="1"/>
</dbReference>
<dbReference type="PANTHER" id="PTHR13504">
    <property type="entry name" value="FIDO DOMAIN-CONTAINING PROTEIN DDB_G0283145"/>
    <property type="match status" value="1"/>
</dbReference>
<gene>
    <name evidence="3" type="ORF">D3M96_05900</name>
</gene>